<dbReference type="InterPro" id="IPR018082">
    <property type="entry name" value="AmbAllergen"/>
</dbReference>
<dbReference type="PANTHER" id="PTHR31683:SF18">
    <property type="entry name" value="PECTATE LYASE 21-RELATED"/>
    <property type="match status" value="1"/>
</dbReference>
<evidence type="ECO:0000313" key="10">
    <source>
        <dbReference type="EMBL" id="KAL2650106.1"/>
    </source>
</evidence>
<dbReference type="InterPro" id="IPR045032">
    <property type="entry name" value="PEL"/>
</dbReference>
<dbReference type="InterPro" id="IPR012334">
    <property type="entry name" value="Pectin_lyas_fold"/>
</dbReference>
<dbReference type="EMBL" id="JBHFFA010000001">
    <property type="protein sequence ID" value="KAL2650106.1"/>
    <property type="molecule type" value="Genomic_DNA"/>
</dbReference>
<keyword evidence="5" id="KW-0732">Signal</keyword>
<evidence type="ECO:0000256" key="5">
    <source>
        <dbReference type="ARBA" id="ARBA00022729"/>
    </source>
</evidence>
<dbReference type="SMART" id="SM00656">
    <property type="entry name" value="Amb_all"/>
    <property type="match status" value="1"/>
</dbReference>
<dbReference type="PANTHER" id="PTHR31683">
    <property type="entry name" value="PECTATE LYASE 18-RELATED"/>
    <property type="match status" value="1"/>
</dbReference>
<organism evidence="10 11">
    <name type="scientific">Riccia fluitans</name>
    <dbReference type="NCBI Taxonomy" id="41844"/>
    <lineage>
        <taxon>Eukaryota</taxon>
        <taxon>Viridiplantae</taxon>
        <taxon>Streptophyta</taxon>
        <taxon>Embryophyta</taxon>
        <taxon>Marchantiophyta</taxon>
        <taxon>Marchantiopsida</taxon>
        <taxon>Marchantiidae</taxon>
        <taxon>Marchantiales</taxon>
        <taxon>Ricciaceae</taxon>
        <taxon>Riccia</taxon>
    </lineage>
</organism>
<evidence type="ECO:0000256" key="6">
    <source>
        <dbReference type="ARBA" id="ARBA00022837"/>
    </source>
</evidence>
<comment type="similarity">
    <text evidence="8">Belongs to the polysaccharide lyase 1 family.</text>
</comment>
<comment type="catalytic activity">
    <reaction evidence="1 8">
        <text>Eliminative cleavage of (1-&gt;4)-alpha-D-galacturonan to give oligosaccharides with 4-deoxy-alpha-D-galact-4-enuronosyl groups at their non-reducing ends.</text>
        <dbReference type="EC" id="4.2.2.2"/>
    </reaction>
</comment>
<evidence type="ECO:0000259" key="9">
    <source>
        <dbReference type="SMART" id="SM00656"/>
    </source>
</evidence>
<keyword evidence="6 8" id="KW-0106">Calcium</keyword>
<dbReference type="AlphaFoldDB" id="A0ABD1ZHI5"/>
<reference evidence="10 11" key="1">
    <citation type="submission" date="2024-09" db="EMBL/GenBank/DDBJ databases">
        <title>Chromosome-scale assembly of Riccia fluitans.</title>
        <authorList>
            <person name="Paukszto L."/>
            <person name="Sawicki J."/>
            <person name="Karawczyk K."/>
            <person name="Piernik-Szablinska J."/>
            <person name="Szczecinska M."/>
            <person name="Mazdziarz M."/>
        </authorList>
    </citation>
    <scope>NUCLEOTIDE SEQUENCE [LARGE SCALE GENOMIC DNA]</scope>
    <source>
        <strain evidence="10">Rf_01</strain>
        <tissue evidence="10">Aerial parts of the thallus</tissue>
    </source>
</reference>
<gene>
    <name evidence="10" type="ORF">R1flu_018234</name>
</gene>
<evidence type="ECO:0000256" key="3">
    <source>
        <dbReference type="ARBA" id="ARBA00012272"/>
    </source>
</evidence>
<comment type="cofactor">
    <cofactor evidence="8">
        <name>Ca(2+)</name>
        <dbReference type="ChEBI" id="CHEBI:29108"/>
    </cofactor>
    <text evidence="8">Binds 1 Ca(2+) ion. Required for its activity.</text>
</comment>
<dbReference type="InterPro" id="IPR002022">
    <property type="entry name" value="Pec_lyase"/>
</dbReference>
<evidence type="ECO:0000313" key="11">
    <source>
        <dbReference type="Proteomes" id="UP001605036"/>
    </source>
</evidence>
<dbReference type="EC" id="4.2.2.2" evidence="3 8"/>
<dbReference type="Gene3D" id="2.160.20.10">
    <property type="entry name" value="Single-stranded right-handed beta-helix, Pectin lyase-like"/>
    <property type="match status" value="1"/>
</dbReference>
<comment type="caution">
    <text evidence="10">The sequence shown here is derived from an EMBL/GenBank/DDBJ whole genome shotgun (WGS) entry which is preliminary data.</text>
</comment>
<proteinExistence type="inferred from homology"/>
<dbReference type="InterPro" id="IPR011050">
    <property type="entry name" value="Pectin_lyase_fold/virulence"/>
</dbReference>
<sequence>MGRSTCESDHRQHEASTCKKTQKLQRLRITRQLDLKNCFMATSLLTLAFARHMLLVLAVTGADVNVRSEAAPSSLNMLWRLDAATTALERAQDVTPEARVVPVCAKELAAAVAAVDEAELLLSSDKPVHLARHKVAAARASNNECLKLLSQSHSNLPHTSRMAVFKLVQVADKELEQVEAHLPVPTKKLGSKNRWNEENDFNRDLKDHIKKSPPQYGASGNFEQPAPACSGNAVDGTTCQFQACAKGRGLVSCSIGFTKGIVGGYYGIDYVVTRSDDVADNPPPGTLRYGVNLARENPGGVWITFSRDMIIELKGMIWINSYTTIDGRGYNITLRKQCMVVYNARQVLLENFGINSVKGSDTVHIFGGASKVWVDHVTSFGGDLGLVSVVQGSTDVTISNCKLQNHNFNMLLGASDYDEQDKNLRVTVFRNHFLDSMQRMPHCRWGWCHVANNLYTNWGYYAVGARVKARVRTENNVFVSGRVKEVTPWHPGVSAGGFDMSARIESTGDLLLNGSTYHQFLIATHDVTPPYAPQEYPPIIEADRINRFVEACAGQLTNARTVNACNRSSR</sequence>
<name>A0ABD1ZHI5_9MARC</name>
<evidence type="ECO:0000256" key="7">
    <source>
        <dbReference type="ARBA" id="ARBA00023239"/>
    </source>
</evidence>
<feature type="domain" description="Pectate lyase" evidence="9">
    <location>
        <begin position="288"/>
        <end position="484"/>
    </location>
</feature>
<accession>A0ABD1ZHI5</accession>
<protein>
    <recommendedName>
        <fullName evidence="3 8">Pectate lyase</fullName>
        <ecNumber evidence="3 8">4.2.2.2</ecNumber>
    </recommendedName>
</protein>
<evidence type="ECO:0000256" key="1">
    <source>
        <dbReference type="ARBA" id="ARBA00000695"/>
    </source>
</evidence>
<comment type="pathway">
    <text evidence="2 8">Glycan metabolism; pectin degradation; 2-dehydro-3-deoxy-D-gluconate from pectin: step 2/5.</text>
</comment>
<keyword evidence="4 8" id="KW-0479">Metal-binding</keyword>
<evidence type="ECO:0000256" key="2">
    <source>
        <dbReference type="ARBA" id="ARBA00005220"/>
    </source>
</evidence>
<dbReference type="GO" id="GO:0030570">
    <property type="term" value="F:pectate lyase activity"/>
    <property type="evidence" value="ECO:0007669"/>
    <property type="project" value="UniProtKB-EC"/>
</dbReference>
<keyword evidence="7 8" id="KW-0456">Lyase</keyword>
<dbReference type="SUPFAM" id="SSF51126">
    <property type="entry name" value="Pectin lyase-like"/>
    <property type="match status" value="1"/>
</dbReference>
<evidence type="ECO:0000256" key="4">
    <source>
        <dbReference type="ARBA" id="ARBA00022723"/>
    </source>
</evidence>
<dbReference type="Pfam" id="PF00544">
    <property type="entry name" value="Pectate_lyase_4"/>
    <property type="match status" value="1"/>
</dbReference>
<dbReference type="Proteomes" id="UP001605036">
    <property type="component" value="Unassembled WGS sequence"/>
</dbReference>
<dbReference type="PRINTS" id="PR00807">
    <property type="entry name" value="AMBALLERGEN"/>
</dbReference>
<keyword evidence="11" id="KW-1185">Reference proteome</keyword>
<dbReference type="GO" id="GO:0046872">
    <property type="term" value="F:metal ion binding"/>
    <property type="evidence" value="ECO:0007669"/>
    <property type="project" value="UniProtKB-KW"/>
</dbReference>
<evidence type="ECO:0000256" key="8">
    <source>
        <dbReference type="RuleBase" id="RU361123"/>
    </source>
</evidence>